<dbReference type="AlphaFoldDB" id="A0A327KJT9"/>
<gene>
    <name evidence="2" type="ORF">CH338_15515</name>
</gene>
<dbReference type="Proteomes" id="UP000248863">
    <property type="component" value="Unassembled WGS sequence"/>
</dbReference>
<dbReference type="RefSeq" id="WP_111358052.1">
    <property type="nucleotide sequence ID" value="NZ_NPEU01000173.1"/>
</dbReference>
<name>A0A327KJT9_9BRAD</name>
<dbReference type="GO" id="GO:0016226">
    <property type="term" value="P:iron-sulfur cluster assembly"/>
    <property type="evidence" value="ECO:0007669"/>
    <property type="project" value="TreeGrafter"/>
</dbReference>
<dbReference type="EMBL" id="NPEU01000173">
    <property type="protein sequence ID" value="RAI37602.1"/>
    <property type="molecule type" value="Genomic_DNA"/>
</dbReference>
<feature type="non-terminal residue" evidence="2">
    <location>
        <position position="74"/>
    </location>
</feature>
<protein>
    <submittedName>
        <fullName evidence="2">BolA family transcriptional regulator</fullName>
    </submittedName>
</protein>
<keyword evidence="3" id="KW-1185">Reference proteome</keyword>
<comment type="caution">
    <text evidence="2">The sequence shown here is derived from an EMBL/GenBank/DDBJ whole genome shotgun (WGS) entry which is preliminary data.</text>
</comment>
<dbReference type="SUPFAM" id="SSF82657">
    <property type="entry name" value="BolA-like"/>
    <property type="match status" value="1"/>
</dbReference>
<dbReference type="PIRSF" id="PIRSF003113">
    <property type="entry name" value="BolA"/>
    <property type="match status" value="1"/>
</dbReference>
<evidence type="ECO:0000256" key="1">
    <source>
        <dbReference type="RuleBase" id="RU003860"/>
    </source>
</evidence>
<comment type="similarity">
    <text evidence="1">Belongs to the BolA/IbaG family.</text>
</comment>
<organism evidence="2 3">
    <name type="scientific">Rhodoplanes elegans</name>
    <dbReference type="NCBI Taxonomy" id="29408"/>
    <lineage>
        <taxon>Bacteria</taxon>
        <taxon>Pseudomonadati</taxon>
        <taxon>Pseudomonadota</taxon>
        <taxon>Alphaproteobacteria</taxon>
        <taxon>Hyphomicrobiales</taxon>
        <taxon>Nitrobacteraceae</taxon>
        <taxon>Rhodoplanes</taxon>
    </lineage>
</organism>
<accession>A0A327KJT9</accession>
<evidence type="ECO:0000313" key="3">
    <source>
        <dbReference type="Proteomes" id="UP000248863"/>
    </source>
</evidence>
<proteinExistence type="inferred from homology"/>
<dbReference type="InterPro" id="IPR002634">
    <property type="entry name" value="BolA"/>
</dbReference>
<dbReference type="PANTHER" id="PTHR46230">
    <property type="match status" value="1"/>
</dbReference>
<dbReference type="Pfam" id="PF01722">
    <property type="entry name" value="BolA"/>
    <property type="match status" value="1"/>
</dbReference>
<dbReference type="OrthoDB" id="9811118at2"/>
<reference evidence="2 3" key="1">
    <citation type="submission" date="2017-07" db="EMBL/GenBank/DDBJ databases">
        <title>Draft Genome Sequences of Select Purple Nonsulfur Bacteria.</title>
        <authorList>
            <person name="Lasarre B."/>
            <person name="Mckinlay J.B."/>
        </authorList>
    </citation>
    <scope>NUCLEOTIDE SEQUENCE [LARGE SCALE GENOMIC DNA]</scope>
    <source>
        <strain evidence="2 3">DSM 11907</strain>
    </source>
</reference>
<sequence>MLVRDIMTEKLSAAFAPSRLEVIDESHRHEGHAGARPGGQTHFRVRIVAEAFRGKSRLDRHRAINQALAAEIEG</sequence>
<dbReference type="InterPro" id="IPR036065">
    <property type="entry name" value="BolA-like_sf"/>
</dbReference>
<evidence type="ECO:0000313" key="2">
    <source>
        <dbReference type="EMBL" id="RAI37602.1"/>
    </source>
</evidence>
<dbReference type="Gene3D" id="3.30.300.90">
    <property type="entry name" value="BolA-like"/>
    <property type="match status" value="1"/>
</dbReference>
<dbReference type="PANTHER" id="PTHR46230:SF7">
    <property type="entry name" value="BOLA-LIKE PROTEIN 1"/>
    <property type="match status" value="1"/>
</dbReference>